<sequence>MRIDIDSFETYTSLARDGARSAAESLSRLTGIDAHVEVTNVSLMAPDELKAEYLGGELAGVEIALDGALDGETVLAFDEAARVAITDVLAPEADERMRRSSIEEVGNILTSGFIDGWAEHLDAIIDISPPTYLEGTGASVLPTGATEGDEQVFVFRSRVESPTEAIDFHILLIPERESLVGALESANGDGVPFEKFEVFNRMTKAGSERAAENITAMTGIETDVDVNRLRFVPIDGVPAAVGDRRYVGTVMEYEGTPSGYLAILFDRPSAEAVVDALVPVETDGEWSEMEQSAMKEVGNILTSGFIDGWANVLESSIDHSPPTFVSDMGSAIMSPLVGRLARTQEHAFLLDSTIRTEGDGTFHCDLFALPDEAELREVLRDLRVDRADRTHVDPGEVF</sequence>
<reference evidence="4 5" key="1">
    <citation type="submission" date="2019-04" db="EMBL/GenBank/DDBJ databases">
        <title>Natronomonas sp. F20-122 a newhaloarchaeon isolated from a saline saltern of Isla Bacuta, Huelva, Spain.</title>
        <authorList>
            <person name="Duran-Viseras A."/>
            <person name="Sanchez-Porro C."/>
            <person name="Ventosa A."/>
        </authorList>
    </citation>
    <scope>NUCLEOTIDE SEQUENCE [LARGE SCALE GENOMIC DNA]</scope>
    <source>
        <strain evidence="4 5">F20-122</strain>
    </source>
</reference>
<dbReference type="Gene3D" id="3.40.1550.10">
    <property type="entry name" value="CheC-like"/>
    <property type="match status" value="2"/>
</dbReference>
<dbReference type="InterPro" id="IPR028976">
    <property type="entry name" value="CheC-like_sf"/>
</dbReference>
<keyword evidence="2" id="KW-0378">Hydrolase</keyword>
<dbReference type="CDD" id="cd17911">
    <property type="entry name" value="CheC_ClassIII"/>
    <property type="match status" value="2"/>
</dbReference>
<gene>
    <name evidence="4" type="ORF">DM868_07885</name>
</gene>
<accession>A0A4U5JEU0</accession>
<dbReference type="PANTHER" id="PTHR43693:SF1">
    <property type="entry name" value="PROTEIN PHOSPHATASE CHEZ"/>
    <property type="match status" value="1"/>
</dbReference>
<dbReference type="Proteomes" id="UP000308037">
    <property type="component" value="Unassembled WGS sequence"/>
</dbReference>
<dbReference type="EMBL" id="QKNX01000002">
    <property type="protein sequence ID" value="TKR26398.1"/>
    <property type="molecule type" value="Genomic_DNA"/>
</dbReference>
<dbReference type="Pfam" id="PF04509">
    <property type="entry name" value="CheC"/>
    <property type="match status" value="2"/>
</dbReference>
<protein>
    <submittedName>
        <fullName evidence="4">Chemotaxis protein CheA</fullName>
    </submittedName>
</protein>
<dbReference type="OrthoDB" id="182374at2157"/>
<dbReference type="GO" id="GO:0006935">
    <property type="term" value="P:chemotaxis"/>
    <property type="evidence" value="ECO:0007669"/>
    <property type="project" value="UniProtKB-KW"/>
</dbReference>
<evidence type="ECO:0000313" key="5">
    <source>
        <dbReference type="Proteomes" id="UP000308037"/>
    </source>
</evidence>
<dbReference type="InterPro" id="IPR007597">
    <property type="entry name" value="CheC"/>
</dbReference>
<name>A0A4U5JEU0_9EURY</name>
<keyword evidence="1" id="KW-0145">Chemotaxis</keyword>
<keyword evidence="5" id="KW-1185">Reference proteome</keyword>
<dbReference type="InterPro" id="IPR050992">
    <property type="entry name" value="CheZ_family_phosphatases"/>
</dbReference>
<dbReference type="SUPFAM" id="SSF103039">
    <property type="entry name" value="CheC-like"/>
    <property type="match status" value="2"/>
</dbReference>
<comment type="caution">
    <text evidence="4">The sequence shown here is derived from an EMBL/GenBank/DDBJ whole genome shotgun (WGS) entry which is preliminary data.</text>
</comment>
<evidence type="ECO:0000256" key="1">
    <source>
        <dbReference type="ARBA" id="ARBA00022500"/>
    </source>
</evidence>
<dbReference type="GO" id="GO:0016787">
    <property type="term" value="F:hydrolase activity"/>
    <property type="evidence" value="ECO:0007669"/>
    <property type="project" value="UniProtKB-KW"/>
</dbReference>
<evidence type="ECO:0000313" key="4">
    <source>
        <dbReference type="EMBL" id="TKR26398.1"/>
    </source>
</evidence>
<evidence type="ECO:0000259" key="3">
    <source>
        <dbReference type="Pfam" id="PF04509"/>
    </source>
</evidence>
<dbReference type="PANTHER" id="PTHR43693">
    <property type="entry name" value="PROTEIN PHOSPHATASE CHEZ"/>
    <property type="match status" value="1"/>
</dbReference>
<evidence type="ECO:0000256" key="2">
    <source>
        <dbReference type="ARBA" id="ARBA00022801"/>
    </source>
</evidence>
<dbReference type="AlphaFoldDB" id="A0A4U5JEU0"/>
<feature type="domain" description="CheC-like protein" evidence="3">
    <location>
        <begin position="99"/>
        <end position="131"/>
    </location>
</feature>
<dbReference type="RefSeq" id="WP_137276314.1">
    <property type="nucleotide sequence ID" value="NZ_QKNX01000002.1"/>
</dbReference>
<proteinExistence type="predicted"/>
<feature type="domain" description="CheC-like protein" evidence="3">
    <location>
        <begin position="289"/>
        <end position="325"/>
    </location>
</feature>
<organism evidence="4 5">
    <name type="scientific">Natronomonas salsuginis</name>
    <dbReference type="NCBI Taxonomy" id="2217661"/>
    <lineage>
        <taxon>Archaea</taxon>
        <taxon>Methanobacteriati</taxon>
        <taxon>Methanobacteriota</taxon>
        <taxon>Stenosarchaea group</taxon>
        <taxon>Halobacteria</taxon>
        <taxon>Halobacteriales</taxon>
        <taxon>Natronomonadaceae</taxon>
        <taxon>Natronomonas</taxon>
    </lineage>
</organism>